<evidence type="ECO:0000259" key="4">
    <source>
        <dbReference type="PROSITE" id="PS50206"/>
    </source>
</evidence>
<feature type="compositionally biased region" description="Basic and acidic residues" evidence="3">
    <location>
        <begin position="184"/>
        <end position="195"/>
    </location>
</feature>
<dbReference type="RefSeq" id="WP_165136224.1">
    <property type="nucleotide sequence ID" value="NZ_CP049253.1"/>
</dbReference>
<dbReference type="PANTHER" id="PTHR11364">
    <property type="entry name" value="THIOSULFATE SULFERTANSFERASE"/>
    <property type="match status" value="1"/>
</dbReference>
<name>A0ABS4ZGT7_9MICO</name>
<keyword evidence="6" id="KW-1185">Reference proteome</keyword>
<dbReference type="PANTHER" id="PTHR11364:SF27">
    <property type="entry name" value="SULFURTRANSFERASE"/>
    <property type="match status" value="1"/>
</dbReference>
<reference evidence="5 6" key="1">
    <citation type="submission" date="2021-03" db="EMBL/GenBank/DDBJ databases">
        <title>Sequencing the genomes of 1000 actinobacteria strains.</title>
        <authorList>
            <person name="Klenk H.-P."/>
        </authorList>
    </citation>
    <scope>NUCLEOTIDE SEQUENCE [LARGE SCALE GENOMIC DNA]</scope>
    <source>
        <strain evidence="5 6">DSM 24221</strain>
    </source>
</reference>
<gene>
    <name evidence="5" type="ORF">JOF34_001085</name>
</gene>
<dbReference type="InterPro" id="IPR036873">
    <property type="entry name" value="Rhodanese-like_dom_sf"/>
</dbReference>
<dbReference type="EC" id="2.8.1.2" evidence="5"/>
<organism evidence="5 6">
    <name type="scientific">Microbacterium amylolyticum</name>
    <dbReference type="NCBI Taxonomy" id="936337"/>
    <lineage>
        <taxon>Bacteria</taxon>
        <taxon>Bacillati</taxon>
        <taxon>Actinomycetota</taxon>
        <taxon>Actinomycetes</taxon>
        <taxon>Micrococcales</taxon>
        <taxon>Microbacteriaceae</taxon>
        <taxon>Microbacterium</taxon>
    </lineage>
</organism>
<dbReference type="InterPro" id="IPR045078">
    <property type="entry name" value="TST/MPST-like"/>
</dbReference>
<keyword evidence="1 5" id="KW-0808">Transferase</keyword>
<dbReference type="InterPro" id="IPR001763">
    <property type="entry name" value="Rhodanese-like_dom"/>
</dbReference>
<accession>A0ABS4ZGT7</accession>
<dbReference type="EMBL" id="JAGIOL010000001">
    <property type="protein sequence ID" value="MBP2436499.1"/>
    <property type="molecule type" value="Genomic_DNA"/>
</dbReference>
<evidence type="ECO:0000256" key="2">
    <source>
        <dbReference type="ARBA" id="ARBA00022737"/>
    </source>
</evidence>
<dbReference type="InterPro" id="IPR001307">
    <property type="entry name" value="Thiosulphate_STrfase_CS"/>
</dbReference>
<evidence type="ECO:0000313" key="6">
    <source>
        <dbReference type="Proteomes" id="UP001519362"/>
    </source>
</evidence>
<dbReference type="Proteomes" id="UP001519362">
    <property type="component" value="Unassembled WGS sequence"/>
</dbReference>
<feature type="domain" description="Rhodanese" evidence="4">
    <location>
        <begin position="169"/>
        <end position="278"/>
    </location>
</feature>
<dbReference type="PROSITE" id="PS00380">
    <property type="entry name" value="RHODANESE_1"/>
    <property type="match status" value="1"/>
</dbReference>
<evidence type="ECO:0000256" key="1">
    <source>
        <dbReference type="ARBA" id="ARBA00022679"/>
    </source>
</evidence>
<dbReference type="CDD" id="cd01449">
    <property type="entry name" value="TST_Repeat_2"/>
    <property type="match status" value="1"/>
</dbReference>
<dbReference type="SUPFAM" id="SSF52821">
    <property type="entry name" value="Rhodanese/Cell cycle control phosphatase"/>
    <property type="match status" value="2"/>
</dbReference>
<proteinExistence type="predicted"/>
<dbReference type="SMART" id="SM00450">
    <property type="entry name" value="RHOD"/>
    <property type="match status" value="2"/>
</dbReference>
<dbReference type="Pfam" id="PF00581">
    <property type="entry name" value="Rhodanese"/>
    <property type="match status" value="2"/>
</dbReference>
<dbReference type="EC" id="2.8.1.1" evidence="5"/>
<dbReference type="GO" id="GO:0004792">
    <property type="term" value="F:thiosulfate-cyanide sulfurtransferase activity"/>
    <property type="evidence" value="ECO:0007669"/>
    <property type="project" value="UniProtKB-EC"/>
</dbReference>
<keyword evidence="2" id="KW-0677">Repeat</keyword>
<dbReference type="CDD" id="cd01448">
    <property type="entry name" value="TST_Repeat_1"/>
    <property type="match status" value="1"/>
</dbReference>
<protein>
    <submittedName>
        <fullName evidence="5">Thiosulfate/3-mercaptopyruvate sulfurtransferase</fullName>
        <ecNumber evidence="5">2.8.1.1</ecNumber>
        <ecNumber evidence="5">2.8.1.2</ecNumber>
    </submittedName>
</protein>
<feature type="domain" description="Rhodanese" evidence="4">
    <location>
        <begin position="19"/>
        <end position="141"/>
    </location>
</feature>
<sequence>MTRQDALITVAELREAQAGENPPVILDVRWTLGAPAEAGRAAYDGGHIPGAIYVDLDVDLADHTNDDPRRGRHPLPTTAQIQASARRWGLHSSSAIVLVDDNASQGAARGWWVLRWAGFTTVRVLDGALAAWREEGLPLESSEPAVAPSDITLTTGHMPILTADDAGQIAREGLLLDARPEDRFRGENETRDPRAGHIPGAVNAPTAGNLDGQRFASDDALRTRYEGLGVRGGTVGVSCGSGVTACHDLLALSVIGVSAALYPGSWSAWANDPDRPVQLGV</sequence>
<dbReference type="PROSITE" id="PS50206">
    <property type="entry name" value="RHODANESE_3"/>
    <property type="match status" value="2"/>
</dbReference>
<evidence type="ECO:0000256" key="3">
    <source>
        <dbReference type="SAM" id="MobiDB-lite"/>
    </source>
</evidence>
<evidence type="ECO:0000313" key="5">
    <source>
        <dbReference type="EMBL" id="MBP2436499.1"/>
    </source>
</evidence>
<feature type="region of interest" description="Disordered" evidence="3">
    <location>
        <begin position="184"/>
        <end position="209"/>
    </location>
</feature>
<dbReference type="GO" id="GO:0016784">
    <property type="term" value="F:3-mercaptopyruvate sulfurtransferase activity"/>
    <property type="evidence" value="ECO:0007669"/>
    <property type="project" value="UniProtKB-EC"/>
</dbReference>
<comment type="caution">
    <text evidence="5">The sequence shown here is derived from an EMBL/GenBank/DDBJ whole genome shotgun (WGS) entry which is preliminary data.</text>
</comment>
<dbReference type="Gene3D" id="3.40.250.10">
    <property type="entry name" value="Rhodanese-like domain"/>
    <property type="match status" value="2"/>
</dbReference>